<evidence type="ECO:0000313" key="2">
    <source>
        <dbReference type="EMBL" id="KAF7838338.1"/>
    </source>
</evidence>
<evidence type="ECO:0000256" key="1">
    <source>
        <dbReference type="SAM" id="MobiDB-lite"/>
    </source>
</evidence>
<keyword evidence="3" id="KW-1185">Reference proteome</keyword>
<proteinExistence type="predicted"/>
<gene>
    <name evidence="2" type="ORF">G2W53_006820</name>
</gene>
<dbReference type="EMBL" id="JAAIUW010000003">
    <property type="protein sequence ID" value="KAF7838338.1"/>
    <property type="molecule type" value="Genomic_DNA"/>
</dbReference>
<accession>A0A834X519</accession>
<reference evidence="2" key="1">
    <citation type="submission" date="2020-09" db="EMBL/GenBank/DDBJ databases">
        <title>Genome-Enabled Discovery of Anthraquinone Biosynthesis in Senna tora.</title>
        <authorList>
            <person name="Kang S.-H."/>
            <person name="Pandey R.P."/>
            <person name="Lee C.-M."/>
            <person name="Sim J.-S."/>
            <person name="Jeong J.-T."/>
            <person name="Choi B.-S."/>
            <person name="Jung M."/>
            <person name="Ginzburg D."/>
            <person name="Zhao K."/>
            <person name="Won S.Y."/>
            <person name="Oh T.-J."/>
            <person name="Yu Y."/>
            <person name="Kim N.-H."/>
            <person name="Lee O.R."/>
            <person name="Lee T.-H."/>
            <person name="Bashyal P."/>
            <person name="Kim T.-S."/>
            <person name="Lee W.-H."/>
            <person name="Kawkins C."/>
            <person name="Kim C.-K."/>
            <person name="Kim J.S."/>
            <person name="Ahn B.O."/>
            <person name="Rhee S.Y."/>
            <person name="Sohng J.K."/>
        </authorList>
    </citation>
    <scope>NUCLEOTIDE SEQUENCE</scope>
    <source>
        <tissue evidence="2">Leaf</tissue>
    </source>
</reference>
<sequence>MAWREMQEKGRDKRGKRNRKWSLSRTPGLSARKGILHVTWERRAECLF</sequence>
<evidence type="ECO:0000313" key="3">
    <source>
        <dbReference type="Proteomes" id="UP000634136"/>
    </source>
</evidence>
<feature type="region of interest" description="Disordered" evidence="1">
    <location>
        <begin position="1"/>
        <end position="25"/>
    </location>
</feature>
<name>A0A834X519_9FABA</name>
<protein>
    <submittedName>
        <fullName evidence="2">Uncharacterized protein</fullName>
    </submittedName>
</protein>
<feature type="compositionally biased region" description="Basic residues" evidence="1">
    <location>
        <begin position="12"/>
        <end position="22"/>
    </location>
</feature>
<organism evidence="2 3">
    <name type="scientific">Senna tora</name>
    <dbReference type="NCBI Taxonomy" id="362788"/>
    <lineage>
        <taxon>Eukaryota</taxon>
        <taxon>Viridiplantae</taxon>
        <taxon>Streptophyta</taxon>
        <taxon>Embryophyta</taxon>
        <taxon>Tracheophyta</taxon>
        <taxon>Spermatophyta</taxon>
        <taxon>Magnoliopsida</taxon>
        <taxon>eudicotyledons</taxon>
        <taxon>Gunneridae</taxon>
        <taxon>Pentapetalae</taxon>
        <taxon>rosids</taxon>
        <taxon>fabids</taxon>
        <taxon>Fabales</taxon>
        <taxon>Fabaceae</taxon>
        <taxon>Caesalpinioideae</taxon>
        <taxon>Cassia clade</taxon>
        <taxon>Senna</taxon>
    </lineage>
</organism>
<comment type="caution">
    <text evidence="2">The sequence shown here is derived from an EMBL/GenBank/DDBJ whole genome shotgun (WGS) entry which is preliminary data.</text>
</comment>
<dbReference type="Proteomes" id="UP000634136">
    <property type="component" value="Unassembled WGS sequence"/>
</dbReference>
<feature type="compositionally biased region" description="Basic and acidic residues" evidence="1">
    <location>
        <begin position="1"/>
        <end position="11"/>
    </location>
</feature>
<dbReference type="AlphaFoldDB" id="A0A834X519"/>